<name>A0A6G8AY88_9LACO</name>
<evidence type="ECO:0000313" key="2">
    <source>
        <dbReference type="Proteomes" id="UP000500741"/>
    </source>
</evidence>
<organism evidence="1 2">
    <name type="scientific">Weissella coleopterorum</name>
    <dbReference type="NCBI Taxonomy" id="2714949"/>
    <lineage>
        <taxon>Bacteria</taxon>
        <taxon>Bacillati</taxon>
        <taxon>Bacillota</taxon>
        <taxon>Bacilli</taxon>
        <taxon>Lactobacillales</taxon>
        <taxon>Lactobacillaceae</taxon>
        <taxon>Weissella</taxon>
    </lineage>
</organism>
<dbReference type="EMBL" id="CP049888">
    <property type="protein sequence ID" value="QIL49843.1"/>
    <property type="molecule type" value="Genomic_DNA"/>
</dbReference>
<dbReference type="RefSeq" id="WP_166008878.1">
    <property type="nucleotide sequence ID" value="NZ_CP049888.1"/>
</dbReference>
<accession>A0A6G8AY88</accession>
<keyword evidence="2" id="KW-1185">Reference proteome</keyword>
<protein>
    <submittedName>
        <fullName evidence="1">Uncharacterized protein</fullName>
    </submittedName>
</protein>
<dbReference type="KEGG" id="wco:G7084_05765"/>
<dbReference type="Proteomes" id="UP000500741">
    <property type="component" value="Chromosome"/>
</dbReference>
<dbReference type="AlphaFoldDB" id="A0A6G8AY88"/>
<reference evidence="1 2" key="1">
    <citation type="submission" date="2020-03" db="EMBL/GenBank/DDBJ databases">
        <title>Weissella sp. nov., isolated from Cybister lewisianus.</title>
        <authorList>
            <person name="Hyun D.-W."/>
            <person name="Bae J.-W."/>
        </authorList>
    </citation>
    <scope>NUCLEOTIDE SEQUENCE [LARGE SCALE GENOMIC DNA]</scope>
    <source>
        <strain evidence="1 2">HDW19</strain>
    </source>
</reference>
<evidence type="ECO:0000313" key="1">
    <source>
        <dbReference type="EMBL" id="QIL49843.1"/>
    </source>
</evidence>
<proteinExistence type="predicted"/>
<gene>
    <name evidence="1" type="ORF">G7084_05765</name>
</gene>
<sequence>MSGKELSTIIGRWKWQKLSIPSAIKKTPLIEQRDNELEISRDKLMAEVLNNYAERISEKKAAETIHTQLDSLMLNQNRLIEATNNSASSLSEAIQEQMKMNQSLMPGMSLENISKVLFSAYANNQALRVQEKVIVDGIVPAIISGMVKGYDEEYVFIGGTKIAIDSINWIEDKK</sequence>